<comment type="caution">
    <text evidence="1">The sequence shown here is derived from an EMBL/GenBank/DDBJ whole genome shotgun (WGS) entry which is preliminary data.</text>
</comment>
<name>A0AAV3ZIE0_9GAST</name>
<proteinExistence type="predicted"/>
<gene>
    <name evidence="1" type="ORF">PoB_002015900</name>
</gene>
<sequence>MSEKKQEKGHNSKSFDQINLKLTRIEVHSSSTSQRNLRGDRCIFCQRDSIESIPTRKKSTSRLSNRFLNSLMRSSSVSKAMPPKWRFKGQWRYRAALIH</sequence>
<dbReference type="EMBL" id="BLXT01002363">
    <property type="protein sequence ID" value="GFN93653.1"/>
    <property type="molecule type" value="Genomic_DNA"/>
</dbReference>
<keyword evidence="2" id="KW-1185">Reference proteome</keyword>
<dbReference type="AlphaFoldDB" id="A0AAV3ZIE0"/>
<reference evidence="1 2" key="1">
    <citation type="journal article" date="2021" name="Elife">
        <title>Chloroplast acquisition without the gene transfer in kleptoplastic sea slugs, Plakobranchus ocellatus.</title>
        <authorList>
            <person name="Maeda T."/>
            <person name="Takahashi S."/>
            <person name="Yoshida T."/>
            <person name="Shimamura S."/>
            <person name="Takaki Y."/>
            <person name="Nagai Y."/>
            <person name="Toyoda A."/>
            <person name="Suzuki Y."/>
            <person name="Arimoto A."/>
            <person name="Ishii H."/>
            <person name="Satoh N."/>
            <person name="Nishiyama T."/>
            <person name="Hasebe M."/>
            <person name="Maruyama T."/>
            <person name="Minagawa J."/>
            <person name="Obokata J."/>
            <person name="Shigenobu S."/>
        </authorList>
    </citation>
    <scope>NUCLEOTIDE SEQUENCE [LARGE SCALE GENOMIC DNA]</scope>
</reference>
<organism evidence="1 2">
    <name type="scientific">Plakobranchus ocellatus</name>
    <dbReference type="NCBI Taxonomy" id="259542"/>
    <lineage>
        <taxon>Eukaryota</taxon>
        <taxon>Metazoa</taxon>
        <taxon>Spiralia</taxon>
        <taxon>Lophotrochozoa</taxon>
        <taxon>Mollusca</taxon>
        <taxon>Gastropoda</taxon>
        <taxon>Heterobranchia</taxon>
        <taxon>Euthyneura</taxon>
        <taxon>Panpulmonata</taxon>
        <taxon>Sacoglossa</taxon>
        <taxon>Placobranchoidea</taxon>
        <taxon>Plakobranchidae</taxon>
        <taxon>Plakobranchus</taxon>
    </lineage>
</organism>
<evidence type="ECO:0000313" key="1">
    <source>
        <dbReference type="EMBL" id="GFN93653.1"/>
    </source>
</evidence>
<protein>
    <submittedName>
        <fullName evidence="1">Uncharacterized protein</fullName>
    </submittedName>
</protein>
<evidence type="ECO:0000313" key="2">
    <source>
        <dbReference type="Proteomes" id="UP000735302"/>
    </source>
</evidence>
<accession>A0AAV3ZIE0</accession>
<dbReference type="Proteomes" id="UP000735302">
    <property type="component" value="Unassembled WGS sequence"/>
</dbReference>